<evidence type="ECO:0000313" key="2">
    <source>
        <dbReference type="Proteomes" id="UP001372338"/>
    </source>
</evidence>
<proteinExistence type="predicted"/>
<organism evidence="1 2">
    <name type="scientific">Crotalaria pallida</name>
    <name type="common">Smooth rattlebox</name>
    <name type="synonym">Crotalaria striata</name>
    <dbReference type="NCBI Taxonomy" id="3830"/>
    <lineage>
        <taxon>Eukaryota</taxon>
        <taxon>Viridiplantae</taxon>
        <taxon>Streptophyta</taxon>
        <taxon>Embryophyta</taxon>
        <taxon>Tracheophyta</taxon>
        <taxon>Spermatophyta</taxon>
        <taxon>Magnoliopsida</taxon>
        <taxon>eudicotyledons</taxon>
        <taxon>Gunneridae</taxon>
        <taxon>Pentapetalae</taxon>
        <taxon>rosids</taxon>
        <taxon>fabids</taxon>
        <taxon>Fabales</taxon>
        <taxon>Fabaceae</taxon>
        <taxon>Papilionoideae</taxon>
        <taxon>50 kb inversion clade</taxon>
        <taxon>genistoids sensu lato</taxon>
        <taxon>core genistoids</taxon>
        <taxon>Crotalarieae</taxon>
        <taxon>Crotalaria</taxon>
    </lineage>
</organism>
<protein>
    <submittedName>
        <fullName evidence="1">Uncharacterized protein</fullName>
    </submittedName>
</protein>
<sequence>MPPLVNDFELLSLPDHIVDVRATIIKFFMVPTLDESSQISSMEMVLVDEYVSPPFFVAQGFEDSCNSSIIKELVDAYQSKIREGAFATFINLRTAINCDPCKVSAHKLELLFEKDTLVEEEDYTFSLAHGLAFVGIDDFLLNGIEPDHLIDYIGLLSSVSAERVYLGDGRTTNMLMIELVDEYGFVDRALYGDHVLDINGFLTNSYLYQTIVVLQFVKASIEEDRIIMHVIPGVTRMLFNPDIPYSLSFRKRMSERGVLDTIPYVILDGRMTTLQNEFVKSFPRKSVAELGLIGEGGYVCNCCHHQGYRQLSWLALL</sequence>
<comment type="caution">
    <text evidence="1">The sequence shown here is derived from an EMBL/GenBank/DDBJ whole genome shotgun (WGS) entry which is preliminary data.</text>
</comment>
<gene>
    <name evidence="1" type="ORF">RIF29_42232</name>
</gene>
<dbReference type="EMBL" id="JAYWIO010000008">
    <property type="protein sequence ID" value="KAK7247351.1"/>
    <property type="molecule type" value="Genomic_DNA"/>
</dbReference>
<dbReference type="Proteomes" id="UP001372338">
    <property type="component" value="Unassembled WGS sequence"/>
</dbReference>
<dbReference type="AlphaFoldDB" id="A0AAN9HSD2"/>
<dbReference type="SUPFAM" id="SSF50249">
    <property type="entry name" value="Nucleic acid-binding proteins"/>
    <property type="match status" value="1"/>
</dbReference>
<accession>A0AAN9HSD2</accession>
<dbReference type="InterPro" id="IPR012340">
    <property type="entry name" value="NA-bd_OB-fold"/>
</dbReference>
<name>A0AAN9HSD2_CROPI</name>
<reference evidence="1 2" key="1">
    <citation type="submission" date="2024-01" db="EMBL/GenBank/DDBJ databases">
        <title>The genomes of 5 underutilized Papilionoideae crops provide insights into root nodulation and disease resistanc.</title>
        <authorList>
            <person name="Yuan L."/>
        </authorList>
    </citation>
    <scope>NUCLEOTIDE SEQUENCE [LARGE SCALE GENOMIC DNA]</scope>
    <source>
        <strain evidence="1">ZHUSHIDOU_FW_LH</strain>
        <tissue evidence="1">Leaf</tissue>
    </source>
</reference>
<dbReference type="Gene3D" id="2.40.50.140">
    <property type="entry name" value="Nucleic acid-binding proteins"/>
    <property type="match status" value="1"/>
</dbReference>
<evidence type="ECO:0000313" key="1">
    <source>
        <dbReference type="EMBL" id="KAK7247351.1"/>
    </source>
</evidence>
<keyword evidence="2" id="KW-1185">Reference proteome</keyword>